<feature type="transmembrane region" description="Helical" evidence="1">
    <location>
        <begin position="166"/>
        <end position="185"/>
    </location>
</feature>
<feature type="transmembrane region" description="Helical" evidence="1">
    <location>
        <begin position="60"/>
        <end position="79"/>
    </location>
</feature>
<proteinExistence type="predicted"/>
<dbReference type="EMBL" id="CAJVCH010571442">
    <property type="protein sequence ID" value="CAG7837530.1"/>
    <property type="molecule type" value="Genomic_DNA"/>
</dbReference>
<protein>
    <submittedName>
        <fullName evidence="2">Uncharacterized protein</fullName>
    </submittedName>
</protein>
<keyword evidence="1" id="KW-1133">Transmembrane helix</keyword>
<comment type="caution">
    <text evidence="2">The sequence shown here is derived from an EMBL/GenBank/DDBJ whole genome shotgun (WGS) entry which is preliminary data.</text>
</comment>
<feature type="transmembrane region" description="Helical" evidence="1">
    <location>
        <begin position="85"/>
        <end position="111"/>
    </location>
</feature>
<dbReference type="AlphaFoldDB" id="A0A8J2MET0"/>
<dbReference type="Proteomes" id="UP000708208">
    <property type="component" value="Unassembled WGS sequence"/>
</dbReference>
<keyword evidence="1" id="KW-0472">Membrane</keyword>
<accession>A0A8J2MET0</accession>
<organism evidence="2 3">
    <name type="scientific">Allacma fusca</name>
    <dbReference type="NCBI Taxonomy" id="39272"/>
    <lineage>
        <taxon>Eukaryota</taxon>
        <taxon>Metazoa</taxon>
        <taxon>Ecdysozoa</taxon>
        <taxon>Arthropoda</taxon>
        <taxon>Hexapoda</taxon>
        <taxon>Collembola</taxon>
        <taxon>Symphypleona</taxon>
        <taxon>Sminthuridae</taxon>
        <taxon>Allacma</taxon>
    </lineage>
</organism>
<evidence type="ECO:0000256" key="1">
    <source>
        <dbReference type="SAM" id="Phobius"/>
    </source>
</evidence>
<evidence type="ECO:0000313" key="2">
    <source>
        <dbReference type="EMBL" id="CAG7837530.1"/>
    </source>
</evidence>
<sequence length="215" mass="24652">MAKVLAAKIIQQLISAGYVALILCLPKFYSRLASVYVFIPLSIWLFIFVWAHFVKSSPNFLISVFLLFITSLCTGYFIAEIYRVIGFYFMFLPGTLACLIVTNILFLPFMIFSHLWLNLRHNVFYLVPQLINLGLNVAIAVAWSVLIMSDKVQYDKTLQMRSKVDAILILCVPTLFWSFSLNLLMANKIKSVVTGQLYFVSHQMGDFIFAPLYFL</sequence>
<name>A0A8J2MET0_9HEXA</name>
<evidence type="ECO:0000313" key="3">
    <source>
        <dbReference type="Proteomes" id="UP000708208"/>
    </source>
</evidence>
<feature type="transmembrane region" description="Helical" evidence="1">
    <location>
        <begin position="123"/>
        <end position="146"/>
    </location>
</feature>
<keyword evidence="1" id="KW-0812">Transmembrane</keyword>
<gene>
    <name evidence="2" type="ORF">AFUS01_LOCUS46631</name>
</gene>
<reference evidence="2" key="1">
    <citation type="submission" date="2021-06" db="EMBL/GenBank/DDBJ databases">
        <authorList>
            <person name="Hodson N. C."/>
            <person name="Mongue J. A."/>
            <person name="Jaron S. K."/>
        </authorList>
    </citation>
    <scope>NUCLEOTIDE SEQUENCE</scope>
</reference>
<keyword evidence="3" id="KW-1185">Reference proteome</keyword>
<feature type="transmembrane region" description="Helical" evidence="1">
    <location>
        <begin position="35"/>
        <end position="53"/>
    </location>
</feature>